<evidence type="ECO:0000313" key="1">
    <source>
        <dbReference type="EMBL" id="GIH25649.1"/>
    </source>
</evidence>
<sequence>MIPLRGSTIAAMGFFDLQAERNGPFGLDPPPHQGTATVITTTIIITSTVRVASRATNGAAP</sequence>
<evidence type="ECO:0000313" key="2">
    <source>
        <dbReference type="Proteomes" id="UP000640052"/>
    </source>
</evidence>
<name>A0A919QAM7_9ACTN</name>
<gene>
    <name evidence="1" type="ORF">Aph01nite_39590</name>
</gene>
<dbReference type="AlphaFoldDB" id="A0A919QAM7"/>
<reference evidence="1" key="1">
    <citation type="submission" date="2021-01" db="EMBL/GenBank/DDBJ databases">
        <title>Whole genome shotgun sequence of Acrocarpospora phusangensis NBRC 108782.</title>
        <authorList>
            <person name="Komaki H."/>
            <person name="Tamura T."/>
        </authorList>
    </citation>
    <scope>NUCLEOTIDE SEQUENCE</scope>
    <source>
        <strain evidence="1">NBRC 108782</strain>
    </source>
</reference>
<protein>
    <submittedName>
        <fullName evidence="1">Uncharacterized protein</fullName>
    </submittedName>
</protein>
<comment type="caution">
    <text evidence="1">The sequence shown here is derived from an EMBL/GenBank/DDBJ whole genome shotgun (WGS) entry which is preliminary data.</text>
</comment>
<dbReference type="EMBL" id="BOOA01000031">
    <property type="protein sequence ID" value="GIH25649.1"/>
    <property type="molecule type" value="Genomic_DNA"/>
</dbReference>
<organism evidence="1 2">
    <name type="scientific">Acrocarpospora phusangensis</name>
    <dbReference type="NCBI Taxonomy" id="1070424"/>
    <lineage>
        <taxon>Bacteria</taxon>
        <taxon>Bacillati</taxon>
        <taxon>Actinomycetota</taxon>
        <taxon>Actinomycetes</taxon>
        <taxon>Streptosporangiales</taxon>
        <taxon>Streptosporangiaceae</taxon>
        <taxon>Acrocarpospora</taxon>
    </lineage>
</organism>
<proteinExistence type="predicted"/>
<accession>A0A919QAM7</accession>
<keyword evidence="2" id="KW-1185">Reference proteome</keyword>
<dbReference type="Proteomes" id="UP000640052">
    <property type="component" value="Unassembled WGS sequence"/>
</dbReference>